<sequence>MAYINGIRSLAHLSARRPEVKKRKFTDQWANALFYAENALWILRQADNYAEKYEWRKAETTANDGVEVLKKSVFELPSETAVHEELTNGCDWPVCLEESLIKEFESSWNMTFR</sequence>
<reference evidence="1 2" key="1">
    <citation type="submission" date="2024-07" db="EMBL/GenBank/DDBJ databases">
        <title>Section-level genome sequencing and comparative genomics of Aspergillus sections Usti and Cavernicolus.</title>
        <authorList>
            <consortium name="Lawrence Berkeley National Laboratory"/>
            <person name="Nybo J.L."/>
            <person name="Vesth T.C."/>
            <person name="Theobald S."/>
            <person name="Frisvad J.C."/>
            <person name="Larsen T.O."/>
            <person name="Kjaerboelling I."/>
            <person name="Rothschild-Mancinelli K."/>
            <person name="Lyhne E.K."/>
            <person name="Kogle M.E."/>
            <person name="Barry K."/>
            <person name="Clum A."/>
            <person name="Na H."/>
            <person name="Ledsgaard L."/>
            <person name="Lin J."/>
            <person name="Lipzen A."/>
            <person name="Kuo A."/>
            <person name="Riley R."/>
            <person name="Mondo S."/>
            <person name="Labutti K."/>
            <person name="Haridas S."/>
            <person name="Pangalinan J."/>
            <person name="Salamov A.A."/>
            <person name="Simmons B.A."/>
            <person name="Magnuson J.K."/>
            <person name="Chen J."/>
            <person name="Drula E."/>
            <person name="Henrissat B."/>
            <person name="Wiebenga A."/>
            <person name="Lubbers R.J."/>
            <person name="Gomes A.C."/>
            <person name="Makela M.R."/>
            <person name="Stajich J."/>
            <person name="Grigoriev I.V."/>
            <person name="Mortensen U.H."/>
            <person name="De Vries R.P."/>
            <person name="Baker S.E."/>
            <person name="Andersen M.R."/>
        </authorList>
    </citation>
    <scope>NUCLEOTIDE SEQUENCE [LARGE SCALE GENOMIC DNA]</scope>
    <source>
        <strain evidence="1 2">CBS 588.65</strain>
    </source>
</reference>
<evidence type="ECO:0000313" key="2">
    <source>
        <dbReference type="Proteomes" id="UP001610334"/>
    </source>
</evidence>
<gene>
    <name evidence="1" type="ORF">BJX63DRAFT_410443</name>
</gene>
<proteinExistence type="predicted"/>
<keyword evidence="2" id="KW-1185">Reference proteome</keyword>
<name>A0ABR4GZQ2_9EURO</name>
<accession>A0ABR4GZQ2</accession>
<dbReference type="EMBL" id="JBFXLT010000121">
    <property type="protein sequence ID" value="KAL2808122.1"/>
    <property type="molecule type" value="Genomic_DNA"/>
</dbReference>
<evidence type="ECO:0000313" key="1">
    <source>
        <dbReference type="EMBL" id="KAL2808122.1"/>
    </source>
</evidence>
<organism evidence="1 2">
    <name type="scientific">Aspergillus granulosus</name>
    <dbReference type="NCBI Taxonomy" id="176169"/>
    <lineage>
        <taxon>Eukaryota</taxon>
        <taxon>Fungi</taxon>
        <taxon>Dikarya</taxon>
        <taxon>Ascomycota</taxon>
        <taxon>Pezizomycotina</taxon>
        <taxon>Eurotiomycetes</taxon>
        <taxon>Eurotiomycetidae</taxon>
        <taxon>Eurotiales</taxon>
        <taxon>Aspergillaceae</taxon>
        <taxon>Aspergillus</taxon>
        <taxon>Aspergillus subgen. Nidulantes</taxon>
    </lineage>
</organism>
<comment type="caution">
    <text evidence="1">The sequence shown here is derived from an EMBL/GenBank/DDBJ whole genome shotgun (WGS) entry which is preliminary data.</text>
</comment>
<dbReference type="Proteomes" id="UP001610334">
    <property type="component" value="Unassembled WGS sequence"/>
</dbReference>
<protein>
    <submittedName>
        <fullName evidence="1">Uncharacterized protein</fullName>
    </submittedName>
</protein>